<dbReference type="RefSeq" id="WP_162659133.1">
    <property type="nucleotide sequence ID" value="NZ_LR593887.1"/>
</dbReference>
<dbReference type="Proteomes" id="UP000464378">
    <property type="component" value="Chromosome"/>
</dbReference>
<sequence>MSAQQPRPQPPLDFDVSGLDLNELLRRVNEFIVSNGVGITCESGSNPHFHFHISGNIMSKKDETNTQYTTTNSGSIGAVAQGTQSSATNHGGVVQNQSLGQSQAAALVTAFAQLSELLSDLNLGDTRNLQETINSIDEAKREASVAESQKSRIATLWEQAKHWIDSALSVGIFATDKAAIVRTLITRITELLT</sequence>
<organism evidence="1">
    <name type="scientific">Tuwongella immobilis</name>
    <dbReference type="NCBI Taxonomy" id="692036"/>
    <lineage>
        <taxon>Bacteria</taxon>
        <taxon>Pseudomonadati</taxon>
        <taxon>Planctomycetota</taxon>
        <taxon>Planctomycetia</taxon>
        <taxon>Gemmatales</taxon>
        <taxon>Gemmataceae</taxon>
        <taxon>Tuwongella</taxon>
    </lineage>
</organism>
<proteinExistence type="predicted"/>
<name>A0A6C2YQR6_9BACT</name>
<dbReference type="EMBL" id="LR586016">
    <property type="protein sequence ID" value="VIP03990.1"/>
    <property type="molecule type" value="Genomic_DNA"/>
</dbReference>
<dbReference type="KEGG" id="tim:GMBLW1_52030"/>
<reference evidence="1" key="1">
    <citation type="submission" date="2019-04" db="EMBL/GenBank/DDBJ databases">
        <authorList>
            <consortium name="Science for Life Laboratories"/>
        </authorList>
    </citation>
    <scope>NUCLEOTIDE SEQUENCE</scope>
    <source>
        <strain evidence="1">MBLW1</strain>
    </source>
</reference>
<dbReference type="EMBL" id="LR593887">
    <property type="protein sequence ID" value="VTS05347.1"/>
    <property type="molecule type" value="Genomic_DNA"/>
</dbReference>
<dbReference type="AlphaFoldDB" id="A0A6C2YQR6"/>
<evidence type="ECO:0000313" key="2">
    <source>
        <dbReference type="Proteomes" id="UP000464378"/>
    </source>
</evidence>
<keyword evidence="2" id="KW-1185">Reference proteome</keyword>
<protein>
    <submittedName>
        <fullName evidence="1">Uncharacterized protein</fullName>
    </submittedName>
</protein>
<evidence type="ECO:0000313" key="1">
    <source>
        <dbReference type="EMBL" id="VIP03990.1"/>
    </source>
</evidence>
<accession>A0A6C2YQR6</accession>
<gene>
    <name evidence="1" type="ORF">GMBLW1_52030</name>
</gene>
<dbReference type="InParanoid" id="A0A6C2YQR6"/>